<dbReference type="PROSITE" id="PS50222">
    <property type="entry name" value="EF_HAND_2"/>
    <property type="match status" value="6"/>
</dbReference>
<evidence type="ECO:0000256" key="2">
    <source>
        <dbReference type="ARBA" id="ARBA00022723"/>
    </source>
</evidence>
<dbReference type="EMBL" id="BDIP01000789">
    <property type="protein sequence ID" value="GIQ82719.1"/>
    <property type="molecule type" value="Genomic_DNA"/>
</dbReference>
<feature type="domain" description="EF-hand" evidence="6">
    <location>
        <begin position="637"/>
        <end position="672"/>
    </location>
</feature>
<feature type="domain" description="EF-hand" evidence="6">
    <location>
        <begin position="27"/>
        <end position="62"/>
    </location>
</feature>
<feature type="compositionally biased region" description="Basic and acidic residues" evidence="5">
    <location>
        <begin position="186"/>
        <end position="198"/>
    </location>
</feature>
<dbReference type="Pfam" id="PF13499">
    <property type="entry name" value="EF-hand_7"/>
    <property type="match status" value="1"/>
</dbReference>
<evidence type="ECO:0000313" key="9">
    <source>
        <dbReference type="EMBL" id="GIQ82918.1"/>
    </source>
</evidence>
<dbReference type="EMBL" id="BDIP01001916">
    <property type="protein sequence ID" value="GIQ85389.1"/>
    <property type="molecule type" value="Genomic_DNA"/>
</dbReference>
<feature type="compositionally biased region" description="Basic and acidic residues" evidence="5">
    <location>
        <begin position="1625"/>
        <end position="1635"/>
    </location>
</feature>
<dbReference type="Pfam" id="PF08976">
    <property type="entry name" value="EF-hand_11"/>
    <property type="match status" value="1"/>
</dbReference>
<dbReference type="OrthoDB" id="26525at2759"/>
<name>A0A9K3CXZ8_9EUKA</name>
<keyword evidence="1" id="KW-0597">Phosphoprotein</keyword>
<dbReference type="Proteomes" id="UP000265618">
    <property type="component" value="Unassembled WGS sequence"/>
</dbReference>
<dbReference type="Pfam" id="PF13202">
    <property type="entry name" value="EF-hand_5"/>
    <property type="match status" value="3"/>
</dbReference>
<evidence type="ECO:0000259" key="6">
    <source>
        <dbReference type="PROSITE" id="PS50222"/>
    </source>
</evidence>
<feature type="region of interest" description="Disordered" evidence="5">
    <location>
        <begin position="1338"/>
        <end position="1370"/>
    </location>
</feature>
<feature type="compositionally biased region" description="Basic and acidic residues" evidence="5">
    <location>
        <begin position="1604"/>
        <end position="1616"/>
    </location>
</feature>
<dbReference type="GO" id="GO:0005509">
    <property type="term" value="F:calcium ion binding"/>
    <property type="evidence" value="ECO:0007669"/>
    <property type="project" value="InterPro"/>
</dbReference>
<feature type="region of interest" description="Disordered" evidence="5">
    <location>
        <begin position="95"/>
        <end position="115"/>
    </location>
</feature>
<evidence type="ECO:0000313" key="10">
    <source>
        <dbReference type="EMBL" id="GIQ85389.1"/>
    </source>
</evidence>
<feature type="region of interest" description="Disordered" evidence="5">
    <location>
        <begin position="1740"/>
        <end position="1772"/>
    </location>
</feature>
<dbReference type="PANTHER" id="PTHR34524:SF6">
    <property type="entry name" value="CALCYPHOSINE LIKE"/>
    <property type="match status" value="1"/>
</dbReference>
<feature type="compositionally biased region" description="Basic and acidic residues" evidence="5">
    <location>
        <begin position="1391"/>
        <end position="1401"/>
    </location>
</feature>
<feature type="compositionally biased region" description="Pro residues" evidence="5">
    <location>
        <begin position="741"/>
        <end position="750"/>
    </location>
</feature>
<dbReference type="SUPFAM" id="SSF47473">
    <property type="entry name" value="EF-hand"/>
    <property type="match status" value="4"/>
</dbReference>
<dbReference type="EMBL" id="BDIP01000859">
    <property type="protein sequence ID" value="GIQ82918.1"/>
    <property type="molecule type" value="Genomic_DNA"/>
</dbReference>
<feature type="region of interest" description="Disordered" evidence="5">
    <location>
        <begin position="738"/>
        <end position="758"/>
    </location>
</feature>
<feature type="region of interest" description="Disordered" evidence="5">
    <location>
        <begin position="442"/>
        <end position="466"/>
    </location>
</feature>
<dbReference type="Gene3D" id="1.10.238.10">
    <property type="entry name" value="EF-hand"/>
    <property type="match status" value="5"/>
</dbReference>
<feature type="region of interest" description="Disordered" evidence="5">
    <location>
        <begin position="182"/>
        <end position="240"/>
    </location>
</feature>
<evidence type="ECO:0000256" key="1">
    <source>
        <dbReference type="ARBA" id="ARBA00022553"/>
    </source>
</evidence>
<evidence type="ECO:0000256" key="4">
    <source>
        <dbReference type="ARBA" id="ARBA00022837"/>
    </source>
</evidence>
<feature type="domain" description="EF-hand" evidence="6">
    <location>
        <begin position="1270"/>
        <end position="1305"/>
    </location>
</feature>
<keyword evidence="4" id="KW-0106">Calcium</keyword>
<dbReference type="CDD" id="cd00051">
    <property type="entry name" value="EFh"/>
    <property type="match status" value="4"/>
</dbReference>
<dbReference type="InterPro" id="IPR015070">
    <property type="entry name" value="EF_hand_DJBP"/>
</dbReference>
<keyword evidence="11" id="KW-1185">Reference proteome</keyword>
<keyword evidence="3" id="KW-0677">Repeat</keyword>
<feature type="compositionally biased region" description="Basic and acidic residues" evidence="5">
    <location>
        <begin position="1762"/>
        <end position="1772"/>
    </location>
</feature>
<evidence type="ECO:0000313" key="7">
    <source>
        <dbReference type="EMBL" id="GIQ82236.1"/>
    </source>
</evidence>
<feature type="domain" description="EF-hand" evidence="6">
    <location>
        <begin position="895"/>
        <end position="930"/>
    </location>
</feature>
<evidence type="ECO:0000313" key="11">
    <source>
        <dbReference type="Proteomes" id="UP000265618"/>
    </source>
</evidence>
<feature type="domain" description="EF-hand" evidence="6">
    <location>
        <begin position="1134"/>
        <end position="1169"/>
    </location>
</feature>
<protein>
    <recommendedName>
        <fullName evidence="6">EF-hand domain-containing protein</fullName>
    </recommendedName>
</protein>
<dbReference type="InterPro" id="IPR051581">
    <property type="entry name" value="Ca-bind"/>
</dbReference>
<gene>
    <name evidence="7" type="ORF">KIPB_003336</name>
    <name evidence="8" type="ORF">KIPB_003907</name>
    <name evidence="9" type="ORF">KIPB_004145</name>
    <name evidence="10" type="ORF">KIPB_007041</name>
</gene>
<dbReference type="EMBL" id="BDIP01000632">
    <property type="protein sequence ID" value="GIQ82236.1"/>
    <property type="molecule type" value="Genomic_DNA"/>
</dbReference>
<evidence type="ECO:0000256" key="5">
    <source>
        <dbReference type="SAM" id="MobiDB-lite"/>
    </source>
</evidence>
<dbReference type="PROSITE" id="PS00018">
    <property type="entry name" value="EF_HAND_1"/>
    <property type="match status" value="5"/>
</dbReference>
<evidence type="ECO:0000256" key="3">
    <source>
        <dbReference type="ARBA" id="ARBA00022737"/>
    </source>
</evidence>
<dbReference type="InterPro" id="IPR018247">
    <property type="entry name" value="EF_Hand_1_Ca_BS"/>
</dbReference>
<keyword evidence="2" id="KW-0479">Metal-binding</keyword>
<dbReference type="InterPro" id="IPR002048">
    <property type="entry name" value="EF_hand_dom"/>
</dbReference>
<feature type="region of interest" description="Disordered" evidence="5">
    <location>
        <begin position="1602"/>
        <end position="1692"/>
    </location>
</feature>
<evidence type="ECO:0000313" key="8">
    <source>
        <dbReference type="EMBL" id="GIQ82719.1"/>
    </source>
</evidence>
<feature type="region of interest" description="Disordered" evidence="5">
    <location>
        <begin position="1391"/>
        <end position="1441"/>
    </location>
</feature>
<dbReference type="Pfam" id="PF13833">
    <property type="entry name" value="EF-hand_8"/>
    <property type="match status" value="1"/>
</dbReference>
<dbReference type="SMART" id="SM00054">
    <property type="entry name" value="EFh"/>
    <property type="match status" value="8"/>
</dbReference>
<proteinExistence type="predicted"/>
<dbReference type="PANTHER" id="PTHR34524">
    <property type="entry name" value="CALCYPHOSIN"/>
    <property type="match status" value="1"/>
</dbReference>
<comment type="caution">
    <text evidence="10">The sequence shown here is derived from an EMBL/GenBank/DDBJ whole genome shotgun (WGS) entry which is preliminary data.</text>
</comment>
<feature type="domain" description="EF-hand" evidence="6">
    <location>
        <begin position="1061"/>
        <end position="1096"/>
    </location>
</feature>
<reference evidence="10 11" key="2">
    <citation type="journal article" date="2018" name="PLoS ONE">
        <title>The draft genome of Kipferlia bialata reveals reductive genome evolution in fornicate parasites.</title>
        <authorList>
            <person name="Tanifuji G."/>
            <person name="Takabayashi S."/>
            <person name="Kume K."/>
            <person name="Takagi M."/>
            <person name="Nakayama T."/>
            <person name="Kamikawa R."/>
            <person name="Inagaki Y."/>
            <person name="Hashimoto T."/>
        </authorList>
    </citation>
    <scope>NUCLEOTIDE SEQUENCE [LARGE SCALE GENOMIC DNA]</scope>
    <source>
        <strain evidence="10">NY0173</strain>
    </source>
</reference>
<feature type="compositionally biased region" description="Low complexity" evidence="5">
    <location>
        <begin position="1402"/>
        <end position="1416"/>
    </location>
</feature>
<feature type="compositionally biased region" description="Polar residues" evidence="5">
    <location>
        <begin position="442"/>
        <end position="465"/>
    </location>
</feature>
<organism evidence="10 11">
    <name type="scientific">Kipferlia bialata</name>
    <dbReference type="NCBI Taxonomy" id="797122"/>
    <lineage>
        <taxon>Eukaryota</taxon>
        <taxon>Metamonada</taxon>
        <taxon>Carpediemonas-like organisms</taxon>
        <taxon>Kipferlia</taxon>
    </lineage>
</organism>
<reference evidence="10" key="1">
    <citation type="submission" date="2016-10" db="EMBL/GenBank/DDBJ databases">
        <authorList>
            <person name="Tanifuji G."/>
            <person name="Kume K."/>
            <person name="Nakayama T."/>
            <person name="Takabayashi S."/>
            <person name="Hashimoto T."/>
        </authorList>
    </citation>
    <scope>NUCLEOTIDE SEQUENCE</scope>
    <source>
        <strain evidence="10">NY0173</strain>
    </source>
</reference>
<dbReference type="InterPro" id="IPR011992">
    <property type="entry name" value="EF-hand-dom_pair"/>
</dbReference>
<feature type="compositionally biased region" description="Low complexity" evidence="5">
    <location>
        <begin position="1670"/>
        <end position="1683"/>
    </location>
</feature>
<sequence>MANTPVSGGKPKEAQQKRARLQRAIMQQAPAITSIFSQFDSDGKGTVSREEFDLGMSALGFSPTDRSFKRMVQSCAANDRVDYNRFLTGMRERQASPSVGTGRVGKTPSAAGTFRKYDTSGDGTVTPYQLALGLAELNVGLSPKAIADIVAKRAVVSPSAKSRTETESVDYQSVLDDLGISVASPTKRERERERESNRVHAASVGPKASPPVSPTLDEAGEASPPRPDSAGSTGYSAGDDMYEEYDADMYSSQARVTTLPVCDGSAAIEGETGRVTVLERSSGSVVSTVQTREGEGAIVVTPIPTETPRRRVIEARESREKTDIVTGVSRATPAPSRSAFLSAFGHASTLVDTHVYGDMAQLRQALSQEDVDMGDIAGALTAATGAPLTESDRWALRTAYSAQRPGKDRDSQVDACLRVLKAGIKVAHAEPEPVASLKHVKSSATLAQRSNRPISSQMAAKNPGQSAAMKALGVDAARRVLEVRRETYAKDGAEDKGKESDADLCRAALEVGGALSALPGMSDICTDLQARGQTVRVAEVAQALSAVSTMPKEQLETAIQETCPVEDGRVAVNTVFAAMHDALETVAHSKPLRKHPLLNVDTERESSVSGTPRVGEVSGTMQRLASLQQSLKQAVGHNPDRLHQVFSRTDENGDGQLTREEFTSAVHKELGDSLNQEELNEMFTLVAEGGPTIDFIDFHKVFRFKDDRDQQDMQKQAGKGRGVYAGAQQETEIEVENPEEIPLPPSPPPALQKGVTEDQQTRVLRGLRGKILDRVDVSDLSSLVAQFAEKDEEGGLSVASLHRLLKYADLETTPLELTSLSQCLSLDAGQDRTSEAEVVAMLTPKPAPYIPVPSRVMQEVSALQSSMDAQTMQRHQRQQLQNLVDSIHDRMITCRPDGELQTVFNVFDHDGDGILMPAEFRDGLRSIGVDLGEHELALLLAAVDKNRTGTVQFSEFEALARAPIKTGKELATELQDRRGIKNYEVAVSADNPVTAPSETPVPLPTPMEKHLNDIRERLAMKIDSKYGGRISQVFLKFDHTREGSMDYIQFRKALSHVGLALGQEDLDLVITSLDRNGDGKVSLPELQSWVNPQVTSEDKQESRLRLRASQSIENQDPTDSLETIKDGVLNRMSFSHSSAADLFAKFDHNNDGTLSLGELGHGLASVGVQLSDHDQSILHAHLLQGSEGGVTLEAFEEFVKPDSAKDIYSGLTRHTLKQGRDHVPQVTFSLTDKGEAPQGSAPDTPRAQREAAADVLLQNSVTHSKEGALGMGHTLLRQMRKVDIDGDGQITSYELLRTLNDNGISASKGDMEAIARECPGKVEGLVSVEAVEQLVRDRAGSLPSHPAPASPLSVLPAPQTPQAKSRRRRARQCLSVPISHCPSPIVYSEGKQHLEEAERETVPAVPVSEPVSRPVSRTYQSEPFRSDSNHPRSRNGVVPASSCHFDGSCPIAKAGSEMDLVTAADEPLSSSHSGAIGRDNKREKVSVATARARRDAQASARVSAAASLSRDDQLCMQRAVNAVNRRHGRNSTTAALRDALAVEGGRATLSHNDVRRALKRAHIDLPPTTVSHMLKALDPRKQGIISTVDVPALVQDVMQGTAVDSRRGAKGAERSRIGRASAPKPSREREREEAPRPVSRHTSSNTSAGLGAALSWESPEGGAPAERPVRAASSPRNRLASSSSHDRIFVERPVHRRVVKGGHQSPSMIANGTGIQPEATRCKRLGAVTSPRMDHIEFQYSRQSRPGQAQRAMSVPRSPTFHRSDQLEEWAR</sequence>
<accession>A0A9K3CXZ8</accession>